<feature type="domain" description="ABM" evidence="1">
    <location>
        <begin position="13"/>
        <end position="105"/>
    </location>
</feature>
<reference evidence="2 3" key="1">
    <citation type="submission" date="2024-01" db="EMBL/GenBank/DDBJ databases">
        <title>A draft genome for a cacao thread blight-causing isolate of Paramarasmius palmivorus.</title>
        <authorList>
            <person name="Baruah I.K."/>
            <person name="Bukari Y."/>
            <person name="Amoako-Attah I."/>
            <person name="Meinhardt L.W."/>
            <person name="Bailey B.A."/>
            <person name="Cohen S.P."/>
        </authorList>
    </citation>
    <scope>NUCLEOTIDE SEQUENCE [LARGE SCALE GENOMIC DNA]</scope>
    <source>
        <strain evidence="2 3">GH-12</strain>
    </source>
</reference>
<evidence type="ECO:0000259" key="1">
    <source>
        <dbReference type="PROSITE" id="PS51725"/>
    </source>
</evidence>
<protein>
    <recommendedName>
        <fullName evidence="1">ABM domain-containing protein</fullName>
    </recommendedName>
</protein>
<dbReference type="Gene3D" id="3.30.70.100">
    <property type="match status" value="1"/>
</dbReference>
<comment type="caution">
    <text evidence="2">The sequence shown here is derived from an EMBL/GenBank/DDBJ whole genome shotgun (WGS) entry which is preliminary data.</text>
</comment>
<evidence type="ECO:0000313" key="3">
    <source>
        <dbReference type="Proteomes" id="UP001383192"/>
    </source>
</evidence>
<dbReference type="SUPFAM" id="SSF54909">
    <property type="entry name" value="Dimeric alpha+beta barrel"/>
    <property type="match status" value="1"/>
</dbReference>
<evidence type="ECO:0000313" key="2">
    <source>
        <dbReference type="EMBL" id="KAK7037260.1"/>
    </source>
</evidence>
<name>A0AAW0CE74_9AGAR</name>
<organism evidence="2 3">
    <name type="scientific">Paramarasmius palmivorus</name>
    <dbReference type="NCBI Taxonomy" id="297713"/>
    <lineage>
        <taxon>Eukaryota</taxon>
        <taxon>Fungi</taxon>
        <taxon>Dikarya</taxon>
        <taxon>Basidiomycota</taxon>
        <taxon>Agaricomycotina</taxon>
        <taxon>Agaricomycetes</taxon>
        <taxon>Agaricomycetidae</taxon>
        <taxon>Agaricales</taxon>
        <taxon>Marasmiineae</taxon>
        <taxon>Marasmiaceae</taxon>
        <taxon>Paramarasmius</taxon>
    </lineage>
</organism>
<dbReference type="InterPro" id="IPR007138">
    <property type="entry name" value="ABM_dom"/>
</dbReference>
<dbReference type="Pfam" id="PF03992">
    <property type="entry name" value="ABM"/>
    <property type="match status" value="1"/>
</dbReference>
<accession>A0AAW0CE74</accession>
<keyword evidence="3" id="KW-1185">Reference proteome</keyword>
<sequence length="106" mass="11982">MATLPESLKNKKFIFIAYLTAADGKADEMQTLLADIRKFSNSNDEPGCLTYRTTRGVGEESNKFIVIEEYADEKAFNFHMSCEKFLALTKSGTIGDIKFSFSEEFQ</sequence>
<dbReference type="AlphaFoldDB" id="A0AAW0CE74"/>
<dbReference type="PROSITE" id="PS51725">
    <property type="entry name" value="ABM"/>
    <property type="match status" value="1"/>
</dbReference>
<dbReference type="InterPro" id="IPR011008">
    <property type="entry name" value="Dimeric_a/b-barrel"/>
</dbReference>
<dbReference type="Proteomes" id="UP001383192">
    <property type="component" value="Unassembled WGS sequence"/>
</dbReference>
<dbReference type="EMBL" id="JAYKXP010000048">
    <property type="protein sequence ID" value="KAK7037260.1"/>
    <property type="molecule type" value="Genomic_DNA"/>
</dbReference>
<gene>
    <name evidence="2" type="ORF">VNI00_011251</name>
</gene>
<proteinExistence type="predicted"/>